<sequence>MRSLRRGSLPAIISHDDVWQNTLSPYTVVLWLLRVMAWDKKAREHHSCLSQPCGLSGDVPRTNAHEKTINVLDKKSPDVSQPGRGNAEREVLLAHVHACLYTDRNTFDADEAEYDPLKDFFPGGTTHTIC</sequence>
<gene>
    <name evidence="1" type="ORF">KSX_70160</name>
</gene>
<accession>A0A8J3MWN8</accession>
<protein>
    <submittedName>
        <fullName evidence="1">Uncharacterized protein</fullName>
    </submittedName>
</protein>
<comment type="caution">
    <text evidence="1">The sequence shown here is derived from an EMBL/GenBank/DDBJ whole genome shotgun (WGS) entry which is preliminary data.</text>
</comment>
<name>A0A8J3MWN8_9CHLR</name>
<evidence type="ECO:0000313" key="2">
    <source>
        <dbReference type="Proteomes" id="UP000612362"/>
    </source>
</evidence>
<dbReference type="Proteomes" id="UP000612362">
    <property type="component" value="Unassembled WGS sequence"/>
</dbReference>
<evidence type="ECO:0000313" key="1">
    <source>
        <dbReference type="EMBL" id="GHO48853.1"/>
    </source>
</evidence>
<proteinExistence type="predicted"/>
<reference evidence="1" key="1">
    <citation type="submission" date="2020-10" db="EMBL/GenBank/DDBJ databases">
        <title>Taxonomic study of unclassified bacteria belonging to the class Ktedonobacteria.</title>
        <authorList>
            <person name="Yabe S."/>
            <person name="Wang C.M."/>
            <person name="Zheng Y."/>
            <person name="Sakai Y."/>
            <person name="Cavaletti L."/>
            <person name="Monciardini P."/>
            <person name="Donadio S."/>
        </authorList>
    </citation>
    <scope>NUCLEOTIDE SEQUENCE</scope>
    <source>
        <strain evidence="1">SOSP1-1</strain>
    </source>
</reference>
<dbReference type="AlphaFoldDB" id="A0A8J3MWN8"/>
<dbReference type="EMBL" id="BNJF01000004">
    <property type="protein sequence ID" value="GHO48853.1"/>
    <property type="molecule type" value="Genomic_DNA"/>
</dbReference>
<organism evidence="1 2">
    <name type="scientific">Ktedonospora formicarum</name>
    <dbReference type="NCBI Taxonomy" id="2778364"/>
    <lineage>
        <taxon>Bacteria</taxon>
        <taxon>Bacillati</taxon>
        <taxon>Chloroflexota</taxon>
        <taxon>Ktedonobacteria</taxon>
        <taxon>Ktedonobacterales</taxon>
        <taxon>Ktedonobacteraceae</taxon>
        <taxon>Ktedonospora</taxon>
    </lineage>
</organism>
<keyword evidence="2" id="KW-1185">Reference proteome</keyword>